<proteinExistence type="predicted"/>
<evidence type="ECO:0000313" key="1">
    <source>
        <dbReference type="EMBL" id="KAK3276202.1"/>
    </source>
</evidence>
<name>A0AAE0GDU5_9CHLO</name>
<comment type="caution">
    <text evidence="1">The sequence shown here is derived from an EMBL/GenBank/DDBJ whole genome shotgun (WGS) entry which is preliminary data.</text>
</comment>
<accession>A0AAE0GDU5</accession>
<protein>
    <submittedName>
        <fullName evidence="1">Uncharacterized protein</fullName>
    </submittedName>
</protein>
<keyword evidence="2" id="KW-1185">Reference proteome</keyword>
<sequence>MFVYTWDYVGLNDKFSTWRDMRTMPKTDVREVSNTICESVAVISEKYVKWKEAFEHERLRVHCSQSLNAEWSTDALRSPLTDGVEDTKNLAFLQETVKKHMESTPAQTVEECRHGSVDITSAAAAAWGKTRTLFRESHFGQFYSLFQAYQMMLRHVNISGVTYDYVIRARPDVLFGHVRVHGLEHNVLHSPWKKRYSKEAYSYINDRFFVADVITMGKLVEIGRPFLAFQMYYNSSLSQYALGQNPESFYMLQIQRAKIKYLRHKMWKSVMHKRNLDWVKNLPPDRPAKTTSEIESVSEAFGHRLAVPLDYDFINKTLPMISPPAAKTYSLQNIDNKTSMASLVRDSTPALTPLNVSRATKRRVQKLKIVLRKP</sequence>
<evidence type="ECO:0000313" key="2">
    <source>
        <dbReference type="Proteomes" id="UP001190700"/>
    </source>
</evidence>
<dbReference type="EMBL" id="LGRX02006710">
    <property type="protein sequence ID" value="KAK3276202.1"/>
    <property type="molecule type" value="Genomic_DNA"/>
</dbReference>
<gene>
    <name evidence="1" type="ORF">CYMTET_15711</name>
</gene>
<dbReference type="AlphaFoldDB" id="A0AAE0GDU5"/>
<dbReference type="Proteomes" id="UP001190700">
    <property type="component" value="Unassembled WGS sequence"/>
</dbReference>
<organism evidence="1 2">
    <name type="scientific">Cymbomonas tetramitiformis</name>
    <dbReference type="NCBI Taxonomy" id="36881"/>
    <lineage>
        <taxon>Eukaryota</taxon>
        <taxon>Viridiplantae</taxon>
        <taxon>Chlorophyta</taxon>
        <taxon>Pyramimonadophyceae</taxon>
        <taxon>Pyramimonadales</taxon>
        <taxon>Pyramimonadaceae</taxon>
        <taxon>Cymbomonas</taxon>
    </lineage>
</organism>
<reference evidence="1 2" key="1">
    <citation type="journal article" date="2015" name="Genome Biol. Evol.">
        <title>Comparative Genomics of a Bacterivorous Green Alga Reveals Evolutionary Causalities and Consequences of Phago-Mixotrophic Mode of Nutrition.</title>
        <authorList>
            <person name="Burns J.A."/>
            <person name="Paasch A."/>
            <person name="Narechania A."/>
            <person name="Kim E."/>
        </authorList>
    </citation>
    <scope>NUCLEOTIDE SEQUENCE [LARGE SCALE GENOMIC DNA]</scope>
    <source>
        <strain evidence="1 2">PLY_AMNH</strain>
    </source>
</reference>